<dbReference type="EMBL" id="JACEFF010000590">
    <property type="protein sequence ID" value="KAH9634800.1"/>
    <property type="molecule type" value="Genomic_DNA"/>
</dbReference>
<reference evidence="1" key="1">
    <citation type="journal article" date="2021" name="G3 (Bethesda)">
        <title>Genome and transcriptome analysis of the beet armyworm Spodoptera exigua reveals targets for pest control. .</title>
        <authorList>
            <person name="Simon S."/>
            <person name="Breeschoten T."/>
            <person name="Jansen H.J."/>
            <person name="Dirks R.P."/>
            <person name="Schranz M.E."/>
            <person name="Ros V.I.D."/>
        </authorList>
    </citation>
    <scope>NUCLEOTIDE SEQUENCE</scope>
    <source>
        <strain evidence="1">TB_SE_WUR_2020</strain>
    </source>
</reference>
<protein>
    <submittedName>
        <fullName evidence="1">Uncharacterized protein</fullName>
    </submittedName>
</protein>
<gene>
    <name evidence="1" type="ORF">HF086_012214</name>
</gene>
<proteinExistence type="predicted"/>
<accession>A0A922ME88</accession>
<evidence type="ECO:0000313" key="2">
    <source>
        <dbReference type="Proteomes" id="UP000814243"/>
    </source>
</evidence>
<dbReference type="Proteomes" id="UP000814243">
    <property type="component" value="Unassembled WGS sequence"/>
</dbReference>
<feature type="non-terminal residue" evidence="1">
    <location>
        <position position="16"/>
    </location>
</feature>
<sequence>MGLTQTERDDATISQT</sequence>
<dbReference type="AlphaFoldDB" id="A0A922ME88"/>
<comment type="caution">
    <text evidence="1">The sequence shown here is derived from an EMBL/GenBank/DDBJ whole genome shotgun (WGS) entry which is preliminary data.</text>
</comment>
<evidence type="ECO:0000313" key="1">
    <source>
        <dbReference type="EMBL" id="KAH9634800.1"/>
    </source>
</evidence>
<organism evidence="1 2">
    <name type="scientific">Spodoptera exigua</name>
    <name type="common">Beet armyworm</name>
    <name type="synonym">Noctua fulgens</name>
    <dbReference type="NCBI Taxonomy" id="7107"/>
    <lineage>
        <taxon>Eukaryota</taxon>
        <taxon>Metazoa</taxon>
        <taxon>Ecdysozoa</taxon>
        <taxon>Arthropoda</taxon>
        <taxon>Hexapoda</taxon>
        <taxon>Insecta</taxon>
        <taxon>Pterygota</taxon>
        <taxon>Neoptera</taxon>
        <taxon>Endopterygota</taxon>
        <taxon>Lepidoptera</taxon>
        <taxon>Glossata</taxon>
        <taxon>Ditrysia</taxon>
        <taxon>Noctuoidea</taxon>
        <taxon>Noctuidae</taxon>
        <taxon>Amphipyrinae</taxon>
        <taxon>Spodoptera</taxon>
    </lineage>
</organism>
<name>A0A922ME88_SPOEX</name>